<name>A0AAV4DBD0_9GAST</name>
<dbReference type="AlphaFoldDB" id="A0AAV4DBD0"/>
<organism evidence="8 9">
    <name type="scientific">Plakobranchus ocellatus</name>
    <dbReference type="NCBI Taxonomy" id="259542"/>
    <lineage>
        <taxon>Eukaryota</taxon>
        <taxon>Metazoa</taxon>
        <taxon>Spiralia</taxon>
        <taxon>Lophotrochozoa</taxon>
        <taxon>Mollusca</taxon>
        <taxon>Gastropoda</taxon>
        <taxon>Heterobranchia</taxon>
        <taxon>Euthyneura</taxon>
        <taxon>Panpulmonata</taxon>
        <taxon>Sacoglossa</taxon>
        <taxon>Placobranchoidea</taxon>
        <taxon>Plakobranchidae</taxon>
        <taxon>Plakobranchus</taxon>
    </lineage>
</organism>
<keyword evidence="4" id="KW-0690">Ribosome biogenesis</keyword>
<dbReference type="Pfam" id="PF05890">
    <property type="entry name" value="Ebp2"/>
    <property type="match status" value="1"/>
</dbReference>
<evidence type="ECO:0000256" key="6">
    <source>
        <dbReference type="ARBA" id="ARBA00023242"/>
    </source>
</evidence>
<dbReference type="GO" id="GO:0042273">
    <property type="term" value="P:ribosomal large subunit biogenesis"/>
    <property type="evidence" value="ECO:0007669"/>
    <property type="project" value="TreeGrafter"/>
</dbReference>
<dbReference type="GO" id="GO:0034399">
    <property type="term" value="C:nuclear periphery"/>
    <property type="evidence" value="ECO:0007669"/>
    <property type="project" value="TreeGrafter"/>
</dbReference>
<evidence type="ECO:0000256" key="3">
    <source>
        <dbReference type="ARBA" id="ARBA00007336"/>
    </source>
</evidence>
<evidence type="ECO:0000256" key="7">
    <source>
        <dbReference type="SAM" id="MobiDB-lite"/>
    </source>
</evidence>
<evidence type="ECO:0000256" key="5">
    <source>
        <dbReference type="ARBA" id="ARBA00023054"/>
    </source>
</evidence>
<gene>
    <name evidence="8" type="ORF">PoB_006801400</name>
</gene>
<reference evidence="8 9" key="1">
    <citation type="journal article" date="2021" name="Elife">
        <title>Chloroplast acquisition without the gene transfer in kleptoplastic sea slugs, Plakobranchus ocellatus.</title>
        <authorList>
            <person name="Maeda T."/>
            <person name="Takahashi S."/>
            <person name="Yoshida T."/>
            <person name="Shimamura S."/>
            <person name="Takaki Y."/>
            <person name="Nagai Y."/>
            <person name="Toyoda A."/>
            <person name="Suzuki Y."/>
            <person name="Arimoto A."/>
            <person name="Ishii H."/>
            <person name="Satoh N."/>
            <person name="Nishiyama T."/>
            <person name="Hasebe M."/>
            <person name="Maruyama T."/>
            <person name="Minagawa J."/>
            <person name="Obokata J."/>
            <person name="Shigenobu S."/>
        </authorList>
    </citation>
    <scope>NUCLEOTIDE SEQUENCE [LARGE SCALE GENOMIC DNA]</scope>
</reference>
<keyword evidence="9" id="KW-1185">Reference proteome</keyword>
<evidence type="ECO:0000256" key="2">
    <source>
        <dbReference type="ARBA" id="ARBA00004604"/>
    </source>
</evidence>
<comment type="similarity">
    <text evidence="3">Belongs to the EBP2 family.</text>
</comment>
<dbReference type="GO" id="GO:0005730">
    <property type="term" value="C:nucleolus"/>
    <property type="evidence" value="ECO:0007669"/>
    <property type="project" value="UniProtKB-SubCell"/>
</dbReference>
<dbReference type="PANTHER" id="PTHR13028:SF0">
    <property type="entry name" value="RRNA-PROCESSING PROTEIN EBP2-RELATED"/>
    <property type="match status" value="1"/>
</dbReference>
<evidence type="ECO:0000313" key="8">
    <source>
        <dbReference type="EMBL" id="GFO41509.1"/>
    </source>
</evidence>
<evidence type="ECO:0000313" key="9">
    <source>
        <dbReference type="Proteomes" id="UP000735302"/>
    </source>
</evidence>
<keyword evidence="5" id="KW-0175">Coiled coil</keyword>
<comment type="caution">
    <text evidence="8">The sequence shown here is derived from an EMBL/GenBank/DDBJ whole genome shotgun (WGS) entry which is preliminary data.</text>
</comment>
<dbReference type="Proteomes" id="UP000735302">
    <property type="component" value="Unassembled WGS sequence"/>
</dbReference>
<keyword evidence="6" id="KW-0539">Nucleus</keyword>
<dbReference type="EMBL" id="BLXT01007695">
    <property type="protein sequence ID" value="GFO41509.1"/>
    <property type="molecule type" value="Genomic_DNA"/>
</dbReference>
<feature type="compositionally biased region" description="Basic residues" evidence="7">
    <location>
        <begin position="275"/>
        <end position="301"/>
    </location>
</feature>
<sequence>MVDTVMRSSLDSDSDEEIQEALAAGTIKPGLVVEEQKKTFINNREGIKEKIKEFSLVNLKWIERLDLSNKPAPETNQITAEDENEQSQNDDFNREMRFYRQAQASVLLGLTKLAELSVPTKRPEDYFAEMAKSDDHMKKVRSKLLEKKMSLERSEKAKKLRELRKYGKKVQQEVLQQRQKEKKEMLDSVKKFRKGQVDKIDILDETIERQPKQKQAQQMKNGQFKPNKKREFKNKKFGFGGQKKRSKYNTAESAADVSEFRAKNAHGKGTGGNFKGKKQGKPKNQRPGKSRRKTMKNKGRK</sequence>
<evidence type="ECO:0000256" key="1">
    <source>
        <dbReference type="ARBA" id="ARBA00003387"/>
    </source>
</evidence>
<dbReference type="GO" id="GO:0006364">
    <property type="term" value="P:rRNA processing"/>
    <property type="evidence" value="ECO:0007669"/>
    <property type="project" value="TreeGrafter"/>
</dbReference>
<proteinExistence type="inferred from homology"/>
<comment type="function">
    <text evidence="1">Required for the processing of the 27S pre-rRNA.</text>
</comment>
<accession>A0AAV4DBD0</accession>
<dbReference type="InterPro" id="IPR008610">
    <property type="entry name" value="Ebp2"/>
</dbReference>
<dbReference type="PANTHER" id="PTHR13028">
    <property type="entry name" value="RRNA PROCESSING PROTEIN EBNA1-BINDING PROTEIN-RELATED"/>
    <property type="match status" value="1"/>
</dbReference>
<comment type="subcellular location">
    <subcellularLocation>
        <location evidence="2">Nucleus</location>
        <location evidence="2">Nucleolus</location>
    </subcellularLocation>
</comment>
<feature type="compositionally biased region" description="Basic residues" evidence="7">
    <location>
        <begin position="226"/>
        <end position="247"/>
    </location>
</feature>
<feature type="region of interest" description="Disordered" evidence="7">
    <location>
        <begin position="207"/>
        <end position="301"/>
    </location>
</feature>
<dbReference type="GO" id="GO:0030687">
    <property type="term" value="C:preribosome, large subunit precursor"/>
    <property type="evidence" value="ECO:0007669"/>
    <property type="project" value="TreeGrafter"/>
</dbReference>
<evidence type="ECO:0000256" key="4">
    <source>
        <dbReference type="ARBA" id="ARBA00022517"/>
    </source>
</evidence>
<protein>
    <submittedName>
        <fullName evidence="8">Ebna1 binding protein 2-like</fullName>
    </submittedName>
</protein>